<organism evidence="2 3">
    <name type="scientific">Marchantia polymorpha subsp. ruderalis</name>
    <dbReference type="NCBI Taxonomy" id="1480154"/>
    <lineage>
        <taxon>Eukaryota</taxon>
        <taxon>Viridiplantae</taxon>
        <taxon>Streptophyta</taxon>
        <taxon>Embryophyta</taxon>
        <taxon>Marchantiophyta</taxon>
        <taxon>Marchantiopsida</taxon>
        <taxon>Marchantiidae</taxon>
        <taxon>Marchantiales</taxon>
        <taxon>Marchantiaceae</taxon>
        <taxon>Marchantia</taxon>
    </lineage>
</organism>
<feature type="compositionally biased region" description="Basic and acidic residues" evidence="1">
    <location>
        <begin position="106"/>
        <end position="128"/>
    </location>
</feature>
<keyword evidence="3" id="KW-1185">Reference proteome</keyword>
<name>A0A176VXG8_MARPO</name>
<evidence type="ECO:0000313" key="3">
    <source>
        <dbReference type="Proteomes" id="UP000077202"/>
    </source>
</evidence>
<accession>A0A176VXG8</accession>
<gene>
    <name evidence="2" type="ORF">AXG93_4192s1010</name>
</gene>
<protein>
    <submittedName>
        <fullName evidence="2">Uncharacterized protein</fullName>
    </submittedName>
</protein>
<evidence type="ECO:0000256" key="1">
    <source>
        <dbReference type="SAM" id="MobiDB-lite"/>
    </source>
</evidence>
<dbReference type="Proteomes" id="UP000077202">
    <property type="component" value="Unassembled WGS sequence"/>
</dbReference>
<feature type="region of interest" description="Disordered" evidence="1">
    <location>
        <begin position="1"/>
        <end position="128"/>
    </location>
</feature>
<evidence type="ECO:0000313" key="2">
    <source>
        <dbReference type="EMBL" id="OAE25041.1"/>
    </source>
</evidence>
<reference evidence="2" key="1">
    <citation type="submission" date="2016-03" db="EMBL/GenBank/DDBJ databases">
        <title>Mechanisms controlling the formation of the plant cell surface in tip-growing cells are functionally conserved among land plants.</title>
        <authorList>
            <person name="Honkanen S."/>
            <person name="Jones V.A."/>
            <person name="Morieri G."/>
            <person name="Champion C."/>
            <person name="Hetherington A.J."/>
            <person name="Kelly S."/>
            <person name="Saint-Marcoux D."/>
            <person name="Proust H."/>
            <person name="Prescott H."/>
            <person name="Dolan L."/>
        </authorList>
    </citation>
    <scope>NUCLEOTIDE SEQUENCE [LARGE SCALE GENOMIC DNA]</scope>
    <source>
        <tissue evidence="2">Whole gametophyte</tissue>
    </source>
</reference>
<sequence>MGTRAMQIRPAEPAENNDPVSAASGMNPKDRGYEGTSTRARRGEDEALAVTLAGLREPAWIRSPDEAGAGAGRRSVKSSLKVSAVDRFQPRQPKRRGGRGGRGVRGGREGGGDEEEGWTRRAERLWKD</sequence>
<proteinExistence type="predicted"/>
<comment type="caution">
    <text evidence="2">The sequence shown here is derived from an EMBL/GenBank/DDBJ whole genome shotgun (WGS) entry which is preliminary data.</text>
</comment>
<dbReference type="EMBL" id="LVLJ01002419">
    <property type="protein sequence ID" value="OAE25041.1"/>
    <property type="molecule type" value="Genomic_DNA"/>
</dbReference>
<dbReference type="AlphaFoldDB" id="A0A176VXG8"/>